<sequence length="184" mass="21557">MINYKFKQVWLTKTKQILQNPEISEAEKILAYKVFMRPLLMYNWFNRRIGSLKAMEVSFLRQVFGPMNISNLYKRYTDIDVAGYIKIEDIRWYRTSHSTRSVVRKALDALSKTAADPTPYFVRAADRLKYHRRNESSKAKCLSSKLVLKENARPDSTETMIRRSRRLAIKDTDSQNNKPTAPSV</sequence>
<evidence type="ECO:0000256" key="1">
    <source>
        <dbReference type="SAM" id="MobiDB-lite"/>
    </source>
</evidence>
<evidence type="ECO:0000313" key="3">
    <source>
        <dbReference type="Proteomes" id="UP000494256"/>
    </source>
</evidence>
<organism evidence="2 3">
    <name type="scientific">Arctia plantaginis</name>
    <name type="common">Wood tiger moth</name>
    <name type="synonym">Phalaena plantaginis</name>
    <dbReference type="NCBI Taxonomy" id="874455"/>
    <lineage>
        <taxon>Eukaryota</taxon>
        <taxon>Metazoa</taxon>
        <taxon>Ecdysozoa</taxon>
        <taxon>Arthropoda</taxon>
        <taxon>Hexapoda</taxon>
        <taxon>Insecta</taxon>
        <taxon>Pterygota</taxon>
        <taxon>Neoptera</taxon>
        <taxon>Endopterygota</taxon>
        <taxon>Lepidoptera</taxon>
        <taxon>Glossata</taxon>
        <taxon>Ditrysia</taxon>
        <taxon>Noctuoidea</taxon>
        <taxon>Erebidae</taxon>
        <taxon>Arctiinae</taxon>
        <taxon>Arctia</taxon>
    </lineage>
</organism>
<dbReference type="Proteomes" id="UP000494256">
    <property type="component" value="Unassembled WGS sequence"/>
</dbReference>
<gene>
    <name evidence="2" type="ORF">APLA_LOCUS14945</name>
</gene>
<comment type="caution">
    <text evidence="2">The sequence shown here is derived from an EMBL/GenBank/DDBJ whole genome shotgun (WGS) entry which is preliminary data.</text>
</comment>
<name>A0A8S1B5L7_ARCPL</name>
<dbReference type="EMBL" id="CADEBD010000422">
    <property type="protein sequence ID" value="CAB3254794.1"/>
    <property type="molecule type" value="Genomic_DNA"/>
</dbReference>
<reference evidence="2 3" key="1">
    <citation type="submission" date="2020-04" db="EMBL/GenBank/DDBJ databases">
        <authorList>
            <person name="Wallbank WR R."/>
            <person name="Pardo Diaz C."/>
            <person name="Kozak K."/>
            <person name="Martin S."/>
            <person name="Jiggins C."/>
            <person name="Moest M."/>
            <person name="Warren A I."/>
            <person name="Byers J.R.P. K."/>
            <person name="Montejo-Kovacevich G."/>
            <person name="Yen C E."/>
        </authorList>
    </citation>
    <scope>NUCLEOTIDE SEQUENCE [LARGE SCALE GENOMIC DNA]</scope>
</reference>
<dbReference type="AlphaFoldDB" id="A0A8S1B5L7"/>
<evidence type="ECO:0000313" key="2">
    <source>
        <dbReference type="EMBL" id="CAB3254794.1"/>
    </source>
</evidence>
<feature type="region of interest" description="Disordered" evidence="1">
    <location>
        <begin position="153"/>
        <end position="184"/>
    </location>
</feature>
<dbReference type="OrthoDB" id="1618453at2759"/>
<proteinExistence type="predicted"/>
<protein>
    <submittedName>
        <fullName evidence="2">Uncharacterized protein</fullName>
    </submittedName>
</protein>
<accession>A0A8S1B5L7</accession>
<feature type="compositionally biased region" description="Polar residues" evidence="1">
    <location>
        <begin position="174"/>
        <end position="184"/>
    </location>
</feature>